<name>A0A3Q2DYW8_CYPVA</name>
<evidence type="ECO:0000256" key="4">
    <source>
        <dbReference type="ARBA" id="ARBA00022737"/>
    </source>
</evidence>
<evidence type="ECO:0000256" key="3">
    <source>
        <dbReference type="ARBA" id="ARBA00022723"/>
    </source>
</evidence>
<evidence type="ECO:0000256" key="9">
    <source>
        <dbReference type="ARBA" id="ARBA00023163"/>
    </source>
</evidence>
<keyword evidence="4" id="KW-0677">Repeat</keyword>
<dbReference type="Ensembl" id="ENSCVAT00000002422.1">
    <property type="protein sequence ID" value="ENSCVAP00000025128.1"/>
    <property type="gene ID" value="ENSCVAG00000009689.1"/>
</dbReference>
<proteinExistence type="predicted"/>
<dbReference type="GO" id="GO:0005634">
    <property type="term" value="C:nucleus"/>
    <property type="evidence" value="ECO:0007669"/>
    <property type="project" value="UniProtKB-SubCell"/>
</dbReference>
<reference evidence="13" key="2">
    <citation type="submission" date="2025-09" db="UniProtKB">
        <authorList>
            <consortium name="Ensembl"/>
        </authorList>
    </citation>
    <scope>IDENTIFICATION</scope>
</reference>
<protein>
    <recommendedName>
        <fullName evidence="12">C2H2-type domain-containing protein</fullName>
    </recommendedName>
</protein>
<dbReference type="GO" id="GO:0003677">
    <property type="term" value="F:DNA binding"/>
    <property type="evidence" value="ECO:0007669"/>
    <property type="project" value="UniProtKB-KW"/>
</dbReference>
<sequence>MHQLTRGTCQQHVENRDLDQLNISEKPVHRCDHCGKGFKRSQCLKRHLLIHTGEKPFLCHLCGKQFRQSGHLNRHLSIHHGEKPFVCHQCGKSFGRKSSLKTHLHVHTRVPTCAGDVEKASDH</sequence>
<evidence type="ECO:0000256" key="10">
    <source>
        <dbReference type="ARBA" id="ARBA00023242"/>
    </source>
</evidence>
<comment type="subcellular location">
    <subcellularLocation>
        <location evidence="2">Nucleus</location>
    </subcellularLocation>
</comment>
<dbReference type="OMA" id="CTHANCD"/>
<evidence type="ECO:0000256" key="1">
    <source>
        <dbReference type="ARBA" id="ARBA00003767"/>
    </source>
</evidence>
<dbReference type="SUPFAM" id="SSF57667">
    <property type="entry name" value="beta-beta-alpha zinc fingers"/>
    <property type="match status" value="2"/>
</dbReference>
<dbReference type="GO" id="GO:0008270">
    <property type="term" value="F:zinc ion binding"/>
    <property type="evidence" value="ECO:0007669"/>
    <property type="project" value="UniProtKB-KW"/>
</dbReference>
<dbReference type="FunFam" id="3.30.160.60:FF:000100">
    <property type="entry name" value="Zinc finger 45-like"/>
    <property type="match status" value="1"/>
</dbReference>
<feature type="domain" description="C2H2-type" evidence="12">
    <location>
        <begin position="29"/>
        <end position="56"/>
    </location>
</feature>
<accession>A0A3Q2DYW8</accession>
<evidence type="ECO:0000256" key="2">
    <source>
        <dbReference type="ARBA" id="ARBA00004123"/>
    </source>
</evidence>
<evidence type="ECO:0000313" key="14">
    <source>
        <dbReference type="Proteomes" id="UP000265020"/>
    </source>
</evidence>
<dbReference type="PANTHER" id="PTHR24394">
    <property type="entry name" value="ZINC FINGER PROTEIN"/>
    <property type="match status" value="1"/>
</dbReference>
<dbReference type="SMART" id="SM00355">
    <property type="entry name" value="ZnF_C2H2"/>
    <property type="match status" value="3"/>
</dbReference>
<evidence type="ECO:0000256" key="8">
    <source>
        <dbReference type="ARBA" id="ARBA00023125"/>
    </source>
</evidence>
<evidence type="ECO:0000313" key="13">
    <source>
        <dbReference type="Ensembl" id="ENSCVAP00000025128.1"/>
    </source>
</evidence>
<evidence type="ECO:0000259" key="12">
    <source>
        <dbReference type="PROSITE" id="PS50157"/>
    </source>
</evidence>
<dbReference type="InterPro" id="IPR036236">
    <property type="entry name" value="Znf_C2H2_sf"/>
</dbReference>
<evidence type="ECO:0000256" key="7">
    <source>
        <dbReference type="ARBA" id="ARBA00023015"/>
    </source>
</evidence>
<dbReference type="Pfam" id="PF00096">
    <property type="entry name" value="zf-C2H2"/>
    <property type="match status" value="3"/>
</dbReference>
<keyword evidence="7" id="KW-0805">Transcription regulation</keyword>
<dbReference type="GeneTree" id="ENSGT01150000286953"/>
<dbReference type="PROSITE" id="PS00028">
    <property type="entry name" value="ZINC_FINGER_C2H2_1"/>
    <property type="match status" value="3"/>
</dbReference>
<evidence type="ECO:0000256" key="11">
    <source>
        <dbReference type="PROSITE-ProRule" id="PRU00042"/>
    </source>
</evidence>
<keyword evidence="5 11" id="KW-0863">Zinc-finger</keyword>
<comment type="function">
    <text evidence="1">May be involved in transcriptional regulation.</text>
</comment>
<reference evidence="13" key="1">
    <citation type="submission" date="2025-08" db="UniProtKB">
        <authorList>
            <consortium name="Ensembl"/>
        </authorList>
    </citation>
    <scope>IDENTIFICATION</scope>
</reference>
<keyword evidence="10" id="KW-0539">Nucleus</keyword>
<dbReference type="InterPro" id="IPR013087">
    <property type="entry name" value="Znf_C2H2_type"/>
</dbReference>
<feature type="domain" description="C2H2-type" evidence="12">
    <location>
        <begin position="85"/>
        <end position="112"/>
    </location>
</feature>
<dbReference type="FunFam" id="3.30.160.60:FF:001450">
    <property type="entry name" value="zinc finger protein 774"/>
    <property type="match status" value="1"/>
</dbReference>
<organism evidence="13 14">
    <name type="scientific">Cyprinodon variegatus</name>
    <name type="common">Sheepshead minnow</name>
    <dbReference type="NCBI Taxonomy" id="28743"/>
    <lineage>
        <taxon>Eukaryota</taxon>
        <taxon>Metazoa</taxon>
        <taxon>Chordata</taxon>
        <taxon>Craniata</taxon>
        <taxon>Vertebrata</taxon>
        <taxon>Euteleostomi</taxon>
        <taxon>Actinopterygii</taxon>
        <taxon>Neopterygii</taxon>
        <taxon>Teleostei</taxon>
        <taxon>Neoteleostei</taxon>
        <taxon>Acanthomorphata</taxon>
        <taxon>Ovalentaria</taxon>
        <taxon>Atherinomorphae</taxon>
        <taxon>Cyprinodontiformes</taxon>
        <taxon>Cyprinodontidae</taxon>
        <taxon>Cyprinodon</taxon>
    </lineage>
</organism>
<dbReference type="Gene3D" id="3.30.160.60">
    <property type="entry name" value="Classic Zinc Finger"/>
    <property type="match status" value="3"/>
</dbReference>
<dbReference type="PANTHER" id="PTHR24394:SF48">
    <property type="entry name" value="ZINC FINGER PROTEIN 771"/>
    <property type="match status" value="1"/>
</dbReference>
<keyword evidence="9" id="KW-0804">Transcription</keyword>
<keyword evidence="8" id="KW-0238">DNA-binding</keyword>
<dbReference type="AlphaFoldDB" id="A0A3Q2DYW8"/>
<keyword evidence="3" id="KW-0479">Metal-binding</keyword>
<dbReference type="Proteomes" id="UP000265020">
    <property type="component" value="Unassembled WGS sequence"/>
</dbReference>
<dbReference type="PROSITE" id="PS50157">
    <property type="entry name" value="ZINC_FINGER_C2H2_2"/>
    <property type="match status" value="3"/>
</dbReference>
<dbReference type="FunFam" id="3.30.160.60:FF:000097">
    <property type="entry name" value="Zinc finger protein"/>
    <property type="match status" value="1"/>
</dbReference>
<evidence type="ECO:0000256" key="5">
    <source>
        <dbReference type="ARBA" id="ARBA00022771"/>
    </source>
</evidence>
<keyword evidence="6" id="KW-0862">Zinc</keyword>
<evidence type="ECO:0000256" key="6">
    <source>
        <dbReference type="ARBA" id="ARBA00022833"/>
    </source>
</evidence>
<keyword evidence="14" id="KW-1185">Reference proteome</keyword>
<dbReference type="GO" id="GO:0000981">
    <property type="term" value="F:DNA-binding transcription factor activity, RNA polymerase II-specific"/>
    <property type="evidence" value="ECO:0007669"/>
    <property type="project" value="TreeGrafter"/>
</dbReference>
<feature type="domain" description="C2H2-type" evidence="12">
    <location>
        <begin position="57"/>
        <end position="84"/>
    </location>
</feature>